<dbReference type="Proteomes" id="UP001085076">
    <property type="component" value="Miscellaneous, Linkage group lg05"/>
</dbReference>
<dbReference type="PANTHER" id="PTHR43205">
    <property type="entry name" value="PROSTAGLANDIN REDUCTASE"/>
    <property type="match status" value="1"/>
</dbReference>
<dbReference type="GO" id="GO:0032440">
    <property type="term" value="F:2-alkenal reductase [NAD(P)H] activity"/>
    <property type="evidence" value="ECO:0007669"/>
    <property type="project" value="TreeGrafter"/>
</dbReference>
<evidence type="ECO:0000256" key="1">
    <source>
        <dbReference type="ARBA" id="ARBA00011738"/>
    </source>
</evidence>
<feature type="domain" description="Enoyl reductase (ER)" evidence="3">
    <location>
        <begin position="55"/>
        <end position="353"/>
    </location>
</feature>
<dbReference type="SUPFAM" id="SSF51735">
    <property type="entry name" value="NAD(P)-binding Rossmann-fold domains"/>
    <property type="match status" value="1"/>
</dbReference>
<dbReference type="Gene3D" id="3.40.50.720">
    <property type="entry name" value="NAD(P)-binding Rossmann-like Domain"/>
    <property type="match status" value="1"/>
</dbReference>
<dbReference type="SMART" id="SM00829">
    <property type="entry name" value="PKS_ER"/>
    <property type="match status" value="1"/>
</dbReference>
<name>A0A9D5CHB2_9LILI</name>
<dbReference type="CDD" id="cd08295">
    <property type="entry name" value="double_bond_reductase_like"/>
    <property type="match status" value="1"/>
</dbReference>
<evidence type="ECO:0000313" key="4">
    <source>
        <dbReference type="EMBL" id="KAJ0972969.1"/>
    </source>
</evidence>
<dbReference type="InterPro" id="IPR041694">
    <property type="entry name" value="ADH_N_2"/>
</dbReference>
<keyword evidence="2" id="KW-0560">Oxidoreductase</keyword>
<reference evidence="4" key="1">
    <citation type="submission" date="2021-03" db="EMBL/GenBank/DDBJ databases">
        <authorList>
            <person name="Li Z."/>
            <person name="Yang C."/>
        </authorList>
    </citation>
    <scope>NUCLEOTIDE SEQUENCE</scope>
    <source>
        <strain evidence="4">Dzin_1.0</strain>
        <tissue evidence="4">Leaf</tissue>
    </source>
</reference>
<dbReference type="Pfam" id="PF16884">
    <property type="entry name" value="ADH_N_2"/>
    <property type="match status" value="1"/>
</dbReference>
<sequence>MREVAGSGGEVGMKAGNKKVLLKNYVSGYVEESDMELVTNDTVYLKLPQGYSNALLLKNLYLSCDPYMRNLMSKLDEPGYIDALLPGSVIRGFGVSRVLDSGHPDFKAGDYVWGVTGWEEYSLITDTQSLFKIPIFTADIPLSYYTGLLGMPGFTAYVGFYEVCSPKKGEYVFISAASGAVGQLVGQLAKLMGCYVVGTAGSDEKVELLKTKFGFDNAFNYKMEEDLGVALKRCFPEGIDIYFENVGGAMLDAVLKNMRNNGRISVCGMISQYNLEKPEGIYNLMNLITKSIMMKGFLVMDYVHLYPKFMEMVIKCIKGGEITYLEDKAEGIENAPAALVGLFRGRNVGKQLVVVAHDCFDYQYG</sequence>
<gene>
    <name evidence="4" type="ORF">J5N97_020928</name>
</gene>
<dbReference type="InterPro" id="IPR045010">
    <property type="entry name" value="MDR_fam"/>
</dbReference>
<evidence type="ECO:0000259" key="3">
    <source>
        <dbReference type="SMART" id="SM00829"/>
    </source>
</evidence>
<dbReference type="InterPro" id="IPR013149">
    <property type="entry name" value="ADH-like_C"/>
</dbReference>
<reference evidence="4" key="2">
    <citation type="journal article" date="2022" name="Hortic Res">
        <title>The genome of Dioscorea zingiberensis sheds light on the biosynthesis, origin and evolution of the medicinally important diosgenin saponins.</title>
        <authorList>
            <person name="Li Y."/>
            <person name="Tan C."/>
            <person name="Li Z."/>
            <person name="Guo J."/>
            <person name="Li S."/>
            <person name="Chen X."/>
            <person name="Wang C."/>
            <person name="Dai X."/>
            <person name="Yang H."/>
            <person name="Song W."/>
            <person name="Hou L."/>
            <person name="Xu J."/>
            <person name="Tong Z."/>
            <person name="Xu A."/>
            <person name="Yuan X."/>
            <person name="Wang W."/>
            <person name="Yang Q."/>
            <person name="Chen L."/>
            <person name="Sun Z."/>
            <person name="Wang K."/>
            <person name="Pan B."/>
            <person name="Chen J."/>
            <person name="Bao Y."/>
            <person name="Liu F."/>
            <person name="Qi X."/>
            <person name="Gang D.R."/>
            <person name="Wen J."/>
            <person name="Li J."/>
        </authorList>
    </citation>
    <scope>NUCLEOTIDE SEQUENCE</scope>
    <source>
        <strain evidence="4">Dzin_1.0</strain>
    </source>
</reference>
<dbReference type="SUPFAM" id="SSF50129">
    <property type="entry name" value="GroES-like"/>
    <property type="match status" value="1"/>
</dbReference>
<organism evidence="4 5">
    <name type="scientific">Dioscorea zingiberensis</name>
    <dbReference type="NCBI Taxonomy" id="325984"/>
    <lineage>
        <taxon>Eukaryota</taxon>
        <taxon>Viridiplantae</taxon>
        <taxon>Streptophyta</taxon>
        <taxon>Embryophyta</taxon>
        <taxon>Tracheophyta</taxon>
        <taxon>Spermatophyta</taxon>
        <taxon>Magnoliopsida</taxon>
        <taxon>Liliopsida</taxon>
        <taxon>Dioscoreales</taxon>
        <taxon>Dioscoreaceae</taxon>
        <taxon>Dioscorea</taxon>
    </lineage>
</organism>
<accession>A0A9D5CHB2</accession>
<keyword evidence="5" id="KW-1185">Reference proteome</keyword>
<dbReference type="Pfam" id="PF00107">
    <property type="entry name" value="ADH_zinc_N"/>
    <property type="match status" value="1"/>
</dbReference>
<evidence type="ECO:0000256" key="2">
    <source>
        <dbReference type="ARBA" id="ARBA00023002"/>
    </source>
</evidence>
<dbReference type="EMBL" id="JAGGNH010000005">
    <property type="protein sequence ID" value="KAJ0972969.1"/>
    <property type="molecule type" value="Genomic_DNA"/>
</dbReference>
<dbReference type="Gene3D" id="3.90.180.10">
    <property type="entry name" value="Medium-chain alcohol dehydrogenases, catalytic domain"/>
    <property type="match status" value="1"/>
</dbReference>
<protein>
    <recommendedName>
        <fullName evidence="3">Enoyl reductase (ER) domain-containing protein</fullName>
    </recommendedName>
</protein>
<comment type="caution">
    <text evidence="4">The sequence shown here is derived from an EMBL/GenBank/DDBJ whole genome shotgun (WGS) entry which is preliminary data.</text>
</comment>
<dbReference type="InterPro" id="IPR020843">
    <property type="entry name" value="ER"/>
</dbReference>
<dbReference type="InterPro" id="IPR036291">
    <property type="entry name" value="NAD(P)-bd_dom_sf"/>
</dbReference>
<dbReference type="InterPro" id="IPR011032">
    <property type="entry name" value="GroES-like_sf"/>
</dbReference>
<comment type="subunit">
    <text evidence="1">Homodimer.</text>
</comment>
<dbReference type="OrthoDB" id="809632at2759"/>
<proteinExistence type="predicted"/>
<dbReference type="AlphaFoldDB" id="A0A9D5CHB2"/>
<dbReference type="PANTHER" id="PTHR43205:SF7">
    <property type="entry name" value="PROSTAGLANDIN REDUCTASE 1"/>
    <property type="match status" value="1"/>
</dbReference>
<evidence type="ECO:0000313" key="5">
    <source>
        <dbReference type="Proteomes" id="UP001085076"/>
    </source>
</evidence>
<dbReference type="FunFam" id="3.40.50.720:FF:000121">
    <property type="entry name" value="Prostaglandin reductase 2"/>
    <property type="match status" value="1"/>
</dbReference>